<dbReference type="Gramene" id="PRQ33308">
    <property type="protein sequence ID" value="PRQ33308"/>
    <property type="gene ID" value="RchiOBHm_Chr5g0056161"/>
</dbReference>
<dbReference type="GO" id="GO:0006508">
    <property type="term" value="P:proteolysis"/>
    <property type="evidence" value="ECO:0007669"/>
    <property type="project" value="UniProtKB-KW"/>
</dbReference>
<keyword evidence="3" id="KW-0378">Hydrolase</keyword>
<dbReference type="PANTHER" id="PTHR11010:SF96">
    <property type="entry name" value="LYSOSOMAL PRO-X CARBOXYPEPTIDASE-LIKE ISOFORM X1"/>
    <property type="match status" value="1"/>
</dbReference>
<dbReference type="Gene3D" id="1.20.120.980">
    <property type="entry name" value="Serine carboxypeptidase S28, SKS domain"/>
    <property type="match status" value="1"/>
</dbReference>
<dbReference type="AlphaFoldDB" id="A0A2P6QGJ7"/>
<keyword evidence="5" id="KW-1185">Reference proteome</keyword>
<comment type="caution">
    <text evidence="4">The sequence shown here is derived from an EMBL/GenBank/DDBJ whole genome shotgun (WGS) entry which is preliminary data.</text>
</comment>
<dbReference type="InterPro" id="IPR042269">
    <property type="entry name" value="Ser_carbopepase_S28_SKS"/>
</dbReference>
<dbReference type="GO" id="GO:0008239">
    <property type="term" value="F:dipeptidyl-peptidase activity"/>
    <property type="evidence" value="ECO:0007669"/>
    <property type="project" value="TreeGrafter"/>
</dbReference>
<evidence type="ECO:0000256" key="2">
    <source>
        <dbReference type="ARBA" id="ARBA00022729"/>
    </source>
</evidence>
<keyword evidence="2" id="KW-0732">Signal</keyword>
<proteinExistence type="predicted"/>
<dbReference type="InterPro" id="IPR029058">
    <property type="entry name" value="AB_hydrolase_fold"/>
</dbReference>
<organism evidence="4 5">
    <name type="scientific">Rosa chinensis</name>
    <name type="common">China rose</name>
    <dbReference type="NCBI Taxonomy" id="74649"/>
    <lineage>
        <taxon>Eukaryota</taxon>
        <taxon>Viridiplantae</taxon>
        <taxon>Streptophyta</taxon>
        <taxon>Embryophyta</taxon>
        <taxon>Tracheophyta</taxon>
        <taxon>Spermatophyta</taxon>
        <taxon>Magnoliopsida</taxon>
        <taxon>eudicotyledons</taxon>
        <taxon>Gunneridae</taxon>
        <taxon>Pentapetalae</taxon>
        <taxon>rosids</taxon>
        <taxon>fabids</taxon>
        <taxon>Rosales</taxon>
        <taxon>Rosaceae</taxon>
        <taxon>Rosoideae</taxon>
        <taxon>Rosoideae incertae sedis</taxon>
        <taxon>Rosa</taxon>
    </lineage>
</organism>
<accession>A0A2P6QGJ7</accession>
<evidence type="ECO:0000313" key="5">
    <source>
        <dbReference type="Proteomes" id="UP000238479"/>
    </source>
</evidence>
<name>A0A2P6QGJ7_ROSCH</name>
<evidence type="ECO:0000256" key="1">
    <source>
        <dbReference type="ARBA" id="ARBA00022670"/>
    </source>
</evidence>
<protein>
    <submittedName>
        <fullName evidence="4">Putative peptidase S28</fullName>
    </submittedName>
</protein>
<sequence length="126" mass="14322">MTHANNSFSTFQQNYVINSKYWGGSKINVSAPIFAYLGAESSLDSIIPYIGFLPENARQFRALLIYIEEASETCYQTIRKSWSEIDEIASKPGGLSILSNIFHTRRCFASMFFMFDFTIKQGSSIF</sequence>
<evidence type="ECO:0000313" key="4">
    <source>
        <dbReference type="EMBL" id="PRQ33308.1"/>
    </source>
</evidence>
<dbReference type="Gene3D" id="3.40.50.1820">
    <property type="entry name" value="alpha/beta hydrolase"/>
    <property type="match status" value="1"/>
</dbReference>
<dbReference type="PANTHER" id="PTHR11010">
    <property type="entry name" value="PROTEASE S28 PRO-X CARBOXYPEPTIDASE-RELATED"/>
    <property type="match status" value="1"/>
</dbReference>
<reference evidence="4 5" key="1">
    <citation type="journal article" date="2018" name="Nat. Genet.">
        <title>The Rosa genome provides new insights in the design of modern roses.</title>
        <authorList>
            <person name="Bendahmane M."/>
        </authorList>
    </citation>
    <scope>NUCLEOTIDE SEQUENCE [LARGE SCALE GENOMIC DNA]</scope>
    <source>
        <strain evidence="5">cv. Old Blush</strain>
    </source>
</reference>
<dbReference type="STRING" id="74649.A0A2P6QGJ7"/>
<dbReference type="EMBL" id="PDCK01000043">
    <property type="protein sequence ID" value="PRQ33308.1"/>
    <property type="molecule type" value="Genomic_DNA"/>
</dbReference>
<gene>
    <name evidence="4" type="ORF">RchiOBHm_Chr5g0056161</name>
</gene>
<keyword evidence="1" id="KW-0645">Protease</keyword>
<evidence type="ECO:0000256" key="3">
    <source>
        <dbReference type="ARBA" id="ARBA00022801"/>
    </source>
</evidence>
<dbReference type="Proteomes" id="UP000238479">
    <property type="component" value="Chromosome 5"/>
</dbReference>